<proteinExistence type="predicted"/>
<dbReference type="AlphaFoldDB" id="A0A014NIW1"/>
<evidence type="ECO:0000313" key="2">
    <source>
        <dbReference type="Proteomes" id="UP000020766"/>
    </source>
</evidence>
<evidence type="ECO:0008006" key="3">
    <source>
        <dbReference type="Google" id="ProtNLM"/>
    </source>
</evidence>
<protein>
    <recommendedName>
        <fullName evidence="3">4Fe-4S ferredoxin-type domain-containing protein</fullName>
    </recommendedName>
</protein>
<dbReference type="RefSeq" id="WP_043385396.1">
    <property type="nucleotide sequence ID" value="NZ_JBOK01000017.1"/>
</dbReference>
<accession>A0A014NIW1</accession>
<dbReference type="EMBL" id="JBOK01000017">
    <property type="protein sequence ID" value="EXU79363.1"/>
    <property type="molecule type" value="Genomic_DNA"/>
</dbReference>
<reference evidence="1 2" key="1">
    <citation type="submission" date="2014-01" db="EMBL/GenBank/DDBJ databases">
        <title>Interspecies Systems Biology Uncovers Metabolites Affecting C. elegans Gene Expression and Life History Traits.</title>
        <authorList>
            <person name="Watson E."/>
            <person name="Macneil L.T."/>
            <person name="Ritter A.D."/>
            <person name="Yilmaz L.S."/>
            <person name="Rosebrock A.P."/>
            <person name="Caudy A.A."/>
            <person name="Walhout A.J."/>
        </authorList>
    </citation>
    <scope>NUCLEOTIDE SEQUENCE [LARGE SCALE GENOMIC DNA]</scope>
    <source>
        <strain evidence="1 2">DA1877</strain>
    </source>
</reference>
<organism evidence="1 2">
    <name type="scientific">Comamonas aquatica DA1877</name>
    <dbReference type="NCBI Taxonomy" id="1457173"/>
    <lineage>
        <taxon>Bacteria</taxon>
        <taxon>Pseudomonadati</taxon>
        <taxon>Pseudomonadota</taxon>
        <taxon>Betaproteobacteria</taxon>
        <taxon>Burkholderiales</taxon>
        <taxon>Comamonadaceae</taxon>
        <taxon>Comamonas</taxon>
    </lineage>
</organism>
<dbReference type="Proteomes" id="UP000020766">
    <property type="component" value="Unassembled WGS sequence"/>
</dbReference>
<comment type="caution">
    <text evidence="1">The sequence shown here is derived from an EMBL/GenBank/DDBJ whole genome shotgun (WGS) entry which is preliminary data.</text>
</comment>
<sequence>MPERVIYLQPAAPAKPAMGAPCNGCGLCCLAEPCPLGIWVSRRRTGACQALQWDASAQHYRCGMVSDPGAVLGWRRPWAMRLVARLARRWIAAGIGCDTDWEPQPPR</sequence>
<name>A0A014NIW1_9BURK</name>
<evidence type="ECO:0000313" key="1">
    <source>
        <dbReference type="EMBL" id="EXU79363.1"/>
    </source>
</evidence>
<dbReference type="PATRIC" id="fig|1457173.3.peg.2754"/>
<gene>
    <name evidence="1" type="ORF">AX13_05380</name>
</gene>
<keyword evidence="2" id="KW-1185">Reference proteome</keyword>